<feature type="transmembrane region" description="Helical" evidence="1">
    <location>
        <begin position="246"/>
        <end position="270"/>
    </location>
</feature>
<feature type="transmembrane region" description="Helical" evidence="1">
    <location>
        <begin position="12"/>
        <end position="35"/>
    </location>
</feature>
<evidence type="ECO:0000313" key="3">
    <source>
        <dbReference type="Proteomes" id="UP001175228"/>
    </source>
</evidence>
<feature type="transmembrane region" description="Helical" evidence="1">
    <location>
        <begin position="282"/>
        <end position="298"/>
    </location>
</feature>
<keyword evidence="1" id="KW-0472">Membrane</keyword>
<evidence type="ECO:0008006" key="4">
    <source>
        <dbReference type="Google" id="ProtNLM"/>
    </source>
</evidence>
<evidence type="ECO:0000256" key="1">
    <source>
        <dbReference type="SAM" id="Phobius"/>
    </source>
</evidence>
<feature type="transmembrane region" description="Helical" evidence="1">
    <location>
        <begin position="310"/>
        <end position="332"/>
    </location>
</feature>
<sequence length="373" mass="41510">MATIYLPTMKRIRCCFFFSLFFAIVVPVICIILGVELHPSEFEYSSAAGSDGVNWTISLHTDLISADLKQGAVVLEWSIVNNTCYDVDFNCILTNILCCSNLLQQSNIYMNSSNPSNNNQPADPTFIWNITANQYEPYSDILMFQTVAAIFNPFNDGSSSNKGHPISHSHTSNVYYPFDHYTATVFCFAEDATTNGPVNLHLNSTSGLIQGLKITLEPFSNSSDFEGGNIAEFILVGIFLQRSTLVIWYCLVITITFWLITLTICFLMIMTVGFRFQQRNEIVVVPAAIVFTFIQLRSTMPRAPDGFGDILGVLPCLVLLSICAVTMVRIYLFTDPNKGSSEKLTWPGLVQALHHSRKANGLKWSIQGFGLPP</sequence>
<dbReference type="Proteomes" id="UP001175228">
    <property type="component" value="Unassembled WGS sequence"/>
</dbReference>
<gene>
    <name evidence="2" type="ORF">EDD18DRAFT_1356184</name>
</gene>
<dbReference type="Pfam" id="PF14494">
    <property type="entry name" value="DUF4436"/>
    <property type="match status" value="1"/>
</dbReference>
<reference evidence="2" key="1">
    <citation type="submission" date="2023-06" db="EMBL/GenBank/DDBJ databases">
        <authorList>
            <consortium name="Lawrence Berkeley National Laboratory"/>
            <person name="Ahrendt S."/>
            <person name="Sahu N."/>
            <person name="Indic B."/>
            <person name="Wong-Bajracharya J."/>
            <person name="Merenyi Z."/>
            <person name="Ke H.-M."/>
            <person name="Monk M."/>
            <person name="Kocsube S."/>
            <person name="Drula E."/>
            <person name="Lipzen A."/>
            <person name="Balint B."/>
            <person name="Henrissat B."/>
            <person name="Andreopoulos B."/>
            <person name="Martin F.M."/>
            <person name="Harder C.B."/>
            <person name="Rigling D."/>
            <person name="Ford K.L."/>
            <person name="Foster G.D."/>
            <person name="Pangilinan J."/>
            <person name="Papanicolaou A."/>
            <person name="Barry K."/>
            <person name="LaButti K."/>
            <person name="Viragh M."/>
            <person name="Koriabine M."/>
            <person name="Yan M."/>
            <person name="Riley R."/>
            <person name="Champramary S."/>
            <person name="Plett K.L."/>
            <person name="Tsai I.J."/>
            <person name="Slot J."/>
            <person name="Sipos G."/>
            <person name="Plett J."/>
            <person name="Nagy L.G."/>
            <person name="Grigoriev I.V."/>
        </authorList>
    </citation>
    <scope>NUCLEOTIDE SEQUENCE</scope>
    <source>
        <strain evidence="2">HWK02</strain>
    </source>
</reference>
<accession>A0AA39Q0X2</accession>
<keyword evidence="1" id="KW-0812">Transmembrane</keyword>
<evidence type="ECO:0000313" key="2">
    <source>
        <dbReference type="EMBL" id="KAK0493734.1"/>
    </source>
</evidence>
<comment type="caution">
    <text evidence="2">The sequence shown here is derived from an EMBL/GenBank/DDBJ whole genome shotgun (WGS) entry which is preliminary data.</text>
</comment>
<keyword evidence="1" id="KW-1133">Transmembrane helix</keyword>
<dbReference type="EMBL" id="JAUEPU010000023">
    <property type="protein sequence ID" value="KAK0493734.1"/>
    <property type="molecule type" value="Genomic_DNA"/>
</dbReference>
<proteinExistence type="predicted"/>
<organism evidence="2 3">
    <name type="scientific">Armillaria luteobubalina</name>
    <dbReference type="NCBI Taxonomy" id="153913"/>
    <lineage>
        <taxon>Eukaryota</taxon>
        <taxon>Fungi</taxon>
        <taxon>Dikarya</taxon>
        <taxon>Basidiomycota</taxon>
        <taxon>Agaricomycotina</taxon>
        <taxon>Agaricomycetes</taxon>
        <taxon>Agaricomycetidae</taxon>
        <taxon>Agaricales</taxon>
        <taxon>Marasmiineae</taxon>
        <taxon>Physalacriaceae</taxon>
        <taxon>Armillaria</taxon>
    </lineage>
</organism>
<protein>
    <recommendedName>
        <fullName evidence="4">Transmembrane protein</fullName>
    </recommendedName>
</protein>
<dbReference type="InterPro" id="IPR027948">
    <property type="entry name" value="DUF4436"/>
</dbReference>
<keyword evidence="3" id="KW-1185">Reference proteome</keyword>
<dbReference type="AlphaFoldDB" id="A0AA39Q0X2"/>
<name>A0AA39Q0X2_9AGAR</name>